<organism evidence="1 2">
    <name type="scientific">Kickxella alabastrina</name>
    <dbReference type="NCBI Taxonomy" id="61397"/>
    <lineage>
        <taxon>Eukaryota</taxon>
        <taxon>Fungi</taxon>
        <taxon>Fungi incertae sedis</taxon>
        <taxon>Zoopagomycota</taxon>
        <taxon>Kickxellomycotina</taxon>
        <taxon>Kickxellomycetes</taxon>
        <taxon>Kickxellales</taxon>
        <taxon>Kickxellaceae</taxon>
        <taxon>Kickxella</taxon>
    </lineage>
</organism>
<keyword evidence="2" id="KW-1185">Reference proteome</keyword>
<comment type="caution">
    <text evidence="1">The sequence shown here is derived from an EMBL/GenBank/DDBJ whole genome shotgun (WGS) entry which is preliminary data.</text>
</comment>
<keyword evidence="1" id="KW-0808">Transferase</keyword>
<accession>A0ACC1I7Y0</accession>
<gene>
    <name evidence="1" type="primary">HOM3_3</name>
    <name evidence="1" type="ORF">LPJ66_008000</name>
</gene>
<name>A0ACC1I7Y0_9FUNG</name>
<dbReference type="EC" id="2.7.2.4" evidence="1"/>
<evidence type="ECO:0000313" key="1">
    <source>
        <dbReference type="EMBL" id="KAJ1889504.1"/>
    </source>
</evidence>
<proteinExistence type="predicted"/>
<dbReference type="EMBL" id="JANBPG010001530">
    <property type="protein sequence ID" value="KAJ1889504.1"/>
    <property type="molecule type" value="Genomic_DNA"/>
</dbReference>
<protein>
    <submittedName>
        <fullName evidence="1">Aspartokinase</fullName>
        <ecNumber evidence="1">2.7.2.4</ecNumber>
    </submittedName>
</protein>
<reference evidence="1" key="1">
    <citation type="submission" date="2022-07" db="EMBL/GenBank/DDBJ databases">
        <title>Phylogenomic reconstructions and comparative analyses of Kickxellomycotina fungi.</title>
        <authorList>
            <person name="Reynolds N.K."/>
            <person name="Stajich J.E."/>
            <person name="Barry K."/>
            <person name="Grigoriev I.V."/>
            <person name="Crous P."/>
            <person name="Smith M.E."/>
        </authorList>
    </citation>
    <scope>NUCLEOTIDE SEQUENCE</scope>
    <source>
        <strain evidence="1">Benny 63K</strain>
    </source>
</reference>
<sequence>MSDTASNPSPTAMIQNPIDKPILVLKFGGTSVGKFIQNICGQIIPDLLKTHRVIVVCSARSTDVKSKGTTTRLVKAADAVLSEVAGNHEKEVQEILEDHLEAIQENMVSEQIKDGVSKSLTEVCRRLKVFLDAAEVINEVSPKSKDIIVGTGEKLACEY</sequence>
<evidence type="ECO:0000313" key="2">
    <source>
        <dbReference type="Proteomes" id="UP001150581"/>
    </source>
</evidence>
<feature type="non-terminal residue" evidence="1">
    <location>
        <position position="159"/>
    </location>
</feature>
<dbReference type="Proteomes" id="UP001150581">
    <property type="component" value="Unassembled WGS sequence"/>
</dbReference>